<dbReference type="Pfam" id="PF17766">
    <property type="entry name" value="fn3_6"/>
    <property type="match status" value="1"/>
</dbReference>
<dbReference type="InterPro" id="IPR034197">
    <property type="entry name" value="Peptidases_S8_3"/>
</dbReference>
<gene>
    <name evidence="12" type="ORF">RJ640_027203</name>
</gene>
<dbReference type="Pfam" id="PF05922">
    <property type="entry name" value="Inhibitor_I9"/>
    <property type="match status" value="1"/>
</dbReference>
<dbReference type="Pfam" id="PF00082">
    <property type="entry name" value="Peptidase_S8"/>
    <property type="match status" value="1"/>
</dbReference>
<dbReference type="InterPro" id="IPR036852">
    <property type="entry name" value="Peptidase_S8/S53_dom_sf"/>
</dbReference>
<evidence type="ECO:0000256" key="6">
    <source>
        <dbReference type="ARBA" id="ARBA00023180"/>
    </source>
</evidence>
<dbReference type="Pfam" id="PF02225">
    <property type="entry name" value="PA"/>
    <property type="match status" value="1"/>
</dbReference>
<evidence type="ECO:0000313" key="12">
    <source>
        <dbReference type="EMBL" id="KAK2989129.1"/>
    </source>
</evidence>
<dbReference type="GO" id="GO:0006508">
    <property type="term" value="P:proteolysis"/>
    <property type="evidence" value="ECO:0007669"/>
    <property type="project" value="UniProtKB-KW"/>
</dbReference>
<dbReference type="InterPro" id="IPR041469">
    <property type="entry name" value="Subtilisin-like_FN3"/>
</dbReference>
<dbReference type="InterPro" id="IPR045051">
    <property type="entry name" value="SBT"/>
</dbReference>
<keyword evidence="13" id="KW-1185">Reference proteome</keyword>
<dbReference type="Proteomes" id="UP001187471">
    <property type="component" value="Unassembled WGS sequence"/>
</dbReference>
<feature type="domain" description="PA" evidence="9">
    <location>
        <begin position="343"/>
        <end position="429"/>
    </location>
</feature>
<dbReference type="CDD" id="cd04852">
    <property type="entry name" value="Peptidases_S8_3"/>
    <property type="match status" value="1"/>
</dbReference>
<dbReference type="PANTHER" id="PTHR10795">
    <property type="entry name" value="PROPROTEIN CONVERTASE SUBTILISIN/KEXIN"/>
    <property type="match status" value="1"/>
</dbReference>
<feature type="domain" description="Peptidase S8/S53" evidence="8">
    <location>
        <begin position="120"/>
        <end position="505"/>
    </location>
</feature>
<evidence type="ECO:0000259" key="9">
    <source>
        <dbReference type="Pfam" id="PF02225"/>
    </source>
</evidence>
<dbReference type="GO" id="GO:0004252">
    <property type="term" value="F:serine-type endopeptidase activity"/>
    <property type="evidence" value="ECO:0007669"/>
    <property type="project" value="InterPro"/>
</dbReference>
<accession>A0AA88UL34</accession>
<evidence type="ECO:0000313" key="13">
    <source>
        <dbReference type="Proteomes" id="UP001187471"/>
    </source>
</evidence>
<reference evidence="12" key="1">
    <citation type="submission" date="2022-12" db="EMBL/GenBank/DDBJ databases">
        <title>Draft genome assemblies for two species of Escallonia (Escalloniales).</title>
        <authorList>
            <person name="Chanderbali A."/>
            <person name="Dervinis C."/>
            <person name="Anghel I."/>
            <person name="Soltis D."/>
            <person name="Soltis P."/>
            <person name="Zapata F."/>
        </authorList>
    </citation>
    <scope>NUCLEOTIDE SEQUENCE</scope>
    <source>
        <strain evidence="12">UCBG92.1500</strain>
        <tissue evidence="12">Leaf</tissue>
    </source>
</reference>
<dbReference type="SUPFAM" id="SSF52743">
    <property type="entry name" value="Subtilisin-like"/>
    <property type="match status" value="1"/>
</dbReference>
<evidence type="ECO:0000259" key="11">
    <source>
        <dbReference type="Pfam" id="PF17766"/>
    </source>
</evidence>
<comment type="similarity">
    <text evidence="1 7">Belongs to the peptidase S8 family.</text>
</comment>
<dbReference type="InterPro" id="IPR015500">
    <property type="entry name" value="Peptidase_S8_subtilisin-rel"/>
</dbReference>
<dbReference type="FunFam" id="3.50.30.30:FF:000005">
    <property type="entry name" value="subtilisin-like protease SBT1.5"/>
    <property type="match status" value="1"/>
</dbReference>
<dbReference type="Gene3D" id="3.50.30.30">
    <property type="match status" value="1"/>
</dbReference>
<evidence type="ECO:0000259" key="8">
    <source>
        <dbReference type="Pfam" id="PF00082"/>
    </source>
</evidence>
<dbReference type="PROSITE" id="PS51892">
    <property type="entry name" value="SUBTILASE"/>
    <property type="match status" value="1"/>
</dbReference>
<keyword evidence="2" id="KW-0645">Protease</keyword>
<dbReference type="Gene3D" id="2.60.40.2310">
    <property type="match status" value="1"/>
</dbReference>
<sequence>MMENKRYRVLTYSLETYIVHVKLPNDQAFDEPEDLESWHLSFLPATASSTNEQSRVVYSYRNVVTGFAARLSPEEAKAMKTKDGFVSARPQRVLALHTTHTPNFLGLHQNSGFWEGSNYGKGVIIGLFDTGITPNHPSFSDEGVPPPPAKWKGKCELNGTTCNNKLIGARNFVRSGGSPVDEGGHGTLTSSIAAGNHVKDANVFGNAFGTASGMAPLAHLAMYRVCSEIGCLESDTLAAMDAAVEDGVDIMSISIGAGTAPFFDDGPALGAFGAMQKGIFVSCSAGNSGSGNTTLSNEAPWILTVGASTIDRRIKATALLGNKDELDGESVFQPKEFPPTLLSLVYPGINGDRNTSWCLEGTLNNTDVKGKVVLCERGGGIGRTAKGQIVKDAGGAAMIIANQEPDGDSTLAEAHVLPATHGGYEAGSTIKAYINSTPLPTATIIFKGTVMGVDSAPQVASFSSRGPSMASPGFLKPDIIGPGVNILVAWHISVENKTGHVNPSRANDPRLVYDIQPDDYVPYLCGLGYTDAQVGVVAQRTVSCSRETSIAEAQLNYPSFSITLGPTSQTYTRTVTNVGDAISSYAVEILPPPGVRVRIIPDKLSFSEVNQRMSYEVTFIRSTKQVNTPFVQGYLKWISAKHFVRSPISVKFV</sequence>
<dbReference type="InterPro" id="IPR010259">
    <property type="entry name" value="S8pro/Inhibitor_I9"/>
</dbReference>
<evidence type="ECO:0000259" key="10">
    <source>
        <dbReference type="Pfam" id="PF05922"/>
    </source>
</evidence>
<comment type="caution">
    <text evidence="12">The sequence shown here is derived from an EMBL/GenBank/DDBJ whole genome shotgun (WGS) entry which is preliminary data.</text>
</comment>
<dbReference type="FunFam" id="2.60.40.2310:FF:000001">
    <property type="entry name" value="Subtilisin-like protease SBT1.5"/>
    <property type="match status" value="1"/>
</dbReference>
<evidence type="ECO:0000256" key="2">
    <source>
        <dbReference type="ARBA" id="ARBA00022670"/>
    </source>
</evidence>
<dbReference type="Gene3D" id="3.40.50.200">
    <property type="entry name" value="Peptidase S8/S53 domain"/>
    <property type="match status" value="1"/>
</dbReference>
<organism evidence="12 13">
    <name type="scientific">Escallonia rubra</name>
    <dbReference type="NCBI Taxonomy" id="112253"/>
    <lineage>
        <taxon>Eukaryota</taxon>
        <taxon>Viridiplantae</taxon>
        <taxon>Streptophyta</taxon>
        <taxon>Embryophyta</taxon>
        <taxon>Tracheophyta</taxon>
        <taxon>Spermatophyta</taxon>
        <taxon>Magnoliopsida</taxon>
        <taxon>eudicotyledons</taxon>
        <taxon>Gunneridae</taxon>
        <taxon>Pentapetalae</taxon>
        <taxon>asterids</taxon>
        <taxon>campanulids</taxon>
        <taxon>Escalloniales</taxon>
        <taxon>Escalloniaceae</taxon>
        <taxon>Escallonia</taxon>
    </lineage>
</organism>
<keyword evidence="6" id="KW-0325">Glycoprotein</keyword>
<keyword evidence="5" id="KW-0720">Serine protease</keyword>
<feature type="domain" description="Inhibitor I9" evidence="10">
    <location>
        <begin position="16"/>
        <end position="97"/>
    </location>
</feature>
<dbReference type="InterPro" id="IPR003137">
    <property type="entry name" value="PA_domain"/>
</dbReference>
<dbReference type="CDD" id="cd02120">
    <property type="entry name" value="PA_subtilisin_like"/>
    <property type="match status" value="1"/>
</dbReference>
<dbReference type="InterPro" id="IPR037045">
    <property type="entry name" value="S8pro/Inhibitor_I9_sf"/>
</dbReference>
<dbReference type="Gene3D" id="3.30.70.80">
    <property type="entry name" value="Peptidase S8 propeptide/proteinase inhibitor I9"/>
    <property type="match status" value="1"/>
</dbReference>
<dbReference type="InterPro" id="IPR000209">
    <property type="entry name" value="Peptidase_S8/S53_dom"/>
</dbReference>
<keyword evidence="4" id="KW-0378">Hydrolase</keyword>
<keyword evidence="3" id="KW-0732">Signal</keyword>
<protein>
    <submittedName>
        <fullName evidence="12">Uncharacterized protein</fullName>
    </submittedName>
</protein>
<comment type="caution">
    <text evidence="7">Lacks conserved residue(s) required for the propagation of feature annotation.</text>
</comment>
<dbReference type="InterPro" id="IPR046450">
    <property type="entry name" value="PA_dom_sf"/>
</dbReference>
<evidence type="ECO:0000256" key="5">
    <source>
        <dbReference type="ARBA" id="ARBA00022825"/>
    </source>
</evidence>
<dbReference type="EMBL" id="JAVXUO010000783">
    <property type="protein sequence ID" value="KAK2989129.1"/>
    <property type="molecule type" value="Genomic_DNA"/>
</dbReference>
<feature type="domain" description="Subtilisin-like protease fibronectin type-III" evidence="11">
    <location>
        <begin position="554"/>
        <end position="650"/>
    </location>
</feature>
<evidence type="ECO:0000256" key="1">
    <source>
        <dbReference type="ARBA" id="ARBA00011073"/>
    </source>
</evidence>
<evidence type="ECO:0000256" key="3">
    <source>
        <dbReference type="ARBA" id="ARBA00022729"/>
    </source>
</evidence>
<name>A0AA88UL34_9ASTE</name>
<evidence type="ECO:0000256" key="7">
    <source>
        <dbReference type="PROSITE-ProRule" id="PRU01240"/>
    </source>
</evidence>
<proteinExistence type="inferred from homology"/>
<dbReference type="PRINTS" id="PR00723">
    <property type="entry name" value="SUBTILISIN"/>
</dbReference>
<dbReference type="AlphaFoldDB" id="A0AA88UL34"/>
<evidence type="ECO:0000256" key="4">
    <source>
        <dbReference type="ARBA" id="ARBA00022801"/>
    </source>
</evidence>
<dbReference type="SUPFAM" id="SSF52025">
    <property type="entry name" value="PA domain"/>
    <property type="match status" value="1"/>
</dbReference>